<dbReference type="AlphaFoldDB" id="E1Z5B6"/>
<evidence type="ECO:0000256" key="2">
    <source>
        <dbReference type="SAM" id="MobiDB-lite"/>
    </source>
</evidence>
<dbReference type="PANTHER" id="PTHR31268:SF32">
    <property type="entry name" value="GALACTINOL--SUCROSE GALACTOSYLTRANSFERASE 2-RELATED"/>
    <property type="match status" value="1"/>
</dbReference>
<protein>
    <submittedName>
        <fullName evidence="3">Uncharacterized protein</fullName>
    </submittedName>
</protein>
<evidence type="ECO:0000313" key="4">
    <source>
        <dbReference type="Proteomes" id="UP000008141"/>
    </source>
</evidence>
<gene>
    <name evidence="3" type="ORF">CHLNCDRAFT_138126</name>
</gene>
<keyword evidence="4" id="KW-1185">Reference proteome</keyword>
<reference evidence="3 4" key="1">
    <citation type="journal article" date="2010" name="Plant Cell">
        <title>The Chlorella variabilis NC64A genome reveals adaptation to photosymbiosis, coevolution with viruses, and cryptic sex.</title>
        <authorList>
            <person name="Blanc G."/>
            <person name="Duncan G."/>
            <person name="Agarkova I."/>
            <person name="Borodovsky M."/>
            <person name="Gurnon J."/>
            <person name="Kuo A."/>
            <person name="Lindquist E."/>
            <person name="Lucas S."/>
            <person name="Pangilinan J."/>
            <person name="Polle J."/>
            <person name="Salamov A."/>
            <person name="Terry A."/>
            <person name="Yamada T."/>
            <person name="Dunigan D.D."/>
            <person name="Grigoriev I.V."/>
            <person name="Claverie J.M."/>
            <person name="Van Etten J.L."/>
        </authorList>
    </citation>
    <scope>NUCLEOTIDE SEQUENCE [LARGE SCALE GENOMIC DNA]</scope>
    <source>
        <strain evidence="3 4">NC64A</strain>
    </source>
</reference>
<proteinExistence type="predicted"/>
<dbReference type="EMBL" id="GL433836">
    <property type="protein sequence ID" value="EFN59497.1"/>
    <property type="molecule type" value="Genomic_DNA"/>
</dbReference>
<evidence type="ECO:0000256" key="1">
    <source>
        <dbReference type="ARBA" id="ARBA00023277"/>
    </source>
</evidence>
<name>E1Z5B6_CHLVA</name>
<dbReference type="STRING" id="554065.E1Z5B6"/>
<sequence>MGGSKRGKRPSRSDNSSKSSNTVLTPVEQQQEQQQQQQQAHQGAHKAASARDAQQARQRAAAANGAASSSSSAAAGTAAAPDAGRLLPIAFADGQVTVGDGLVLLDRITPLARVQHPASTDMVLLSLAASQGATAIEDFSLGVLHCKQWLCCARNKLWWMTPEWGKNARDLPPETQFLLAELEDGTYAAILPLISQQKFRGTLRPPR</sequence>
<dbReference type="InParanoid" id="E1Z5B6"/>
<feature type="compositionally biased region" description="Basic residues" evidence="2">
    <location>
        <begin position="1"/>
        <end position="10"/>
    </location>
</feature>
<dbReference type="KEGG" id="cvr:CHLNCDRAFT_138126"/>
<keyword evidence="1" id="KW-0119">Carbohydrate metabolism</keyword>
<organism evidence="4">
    <name type="scientific">Chlorella variabilis</name>
    <name type="common">Green alga</name>
    <dbReference type="NCBI Taxonomy" id="554065"/>
    <lineage>
        <taxon>Eukaryota</taxon>
        <taxon>Viridiplantae</taxon>
        <taxon>Chlorophyta</taxon>
        <taxon>core chlorophytes</taxon>
        <taxon>Trebouxiophyceae</taxon>
        <taxon>Chlorellales</taxon>
        <taxon>Chlorellaceae</taxon>
        <taxon>Chlorella clade</taxon>
        <taxon>Chlorella</taxon>
    </lineage>
</organism>
<dbReference type="Proteomes" id="UP000008141">
    <property type="component" value="Unassembled WGS sequence"/>
</dbReference>
<dbReference type="GeneID" id="17358430"/>
<dbReference type="OrthoDB" id="4664297at2759"/>
<accession>E1Z5B6</accession>
<dbReference type="Pfam" id="PF05691">
    <property type="entry name" value="Raffinose_syn"/>
    <property type="match status" value="1"/>
</dbReference>
<feature type="compositionally biased region" description="Low complexity" evidence="2">
    <location>
        <begin position="28"/>
        <end position="39"/>
    </location>
</feature>
<dbReference type="PANTHER" id="PTHR31268">
    <property type="match status" value="1"/>
</dbReference>
<dbReference type="InterPro" id="IPR008811">
    <property type="entry name" value="Glycosyl_hydrolases_36"/>
</dbReference>
<evidence type="ECO:0000313" key="3">
    <source>
        <dbReference type="EMBL" id="EFN59497.1"/>
    </source>
</evidence>
<feature type="region of interest" description="Disordered" evidence="2">
    <location>
        <begin position="1"/>
        <end position="73"/>
    </location>
</feature>
<dbReference type="eggNOG" id="ENOG502STG1">
    <property type="taxonomic scope" value="Eukaryota"/>
</dbReference>
<feature type="compositionally biased region" description="Low complexity" evidence="2">
    <location>
        <begin position="50"/>
        <end position="73"/>
    </location>
</feature>
<dbReference type="RefSeq" id="XP_005851599.1">
    <property type="nucleotide sequence ID" value="XM_005851537.1"/>
</dbReference>